<dbReference type="InterPro" id="IPR009057">
    <property type="entry name" value="Homeodomain-like_sf"/>
</dbReference>
<evidence type="ECO:0000259" key="4">
    <source>
        <dbReference type="PROSITE" id="PS01124"/>
    </source>
</evidence>
<gene>
    <name evidence="5" type="ORF">E8L99_16190</name>
</gene>
<dbReference type="SUPFAM" id="SSF46689">
    <property type="entry name" value="Homeodomain-like"/>
    <property type="match status" value="2"/>
</dbReference>
<name>A0A4D7QQL3_9HYPH</name>
<dbReference type="PANTHER" id="PTHR47504:SF5">
    <property type="entry name" value="RIGHT ORIGIN-BINDING PROTEIN"/>
    <property type="match status" value="1"/>
</dbReference>
<dbReference type="KEGG" id="paqt:E8L99_16190"/>
<evidence type="ECO:0000256" key="3">
    <source>
        <dbReference type="ARBA" id="ARBA00023163"/>
    </source>
</evidence>
<keyword evidence="3" id="KW-0804">Transcription</keyword>
<dbReference type="PROSITE" id="PS01124">
    <property type="entry name" value="HTH_ARAC_FAMILY_2"/>
    <property type="match status" value="1"/>
</dbReference>
<dbReference type="Pfam" id="PF12833">
    <property type="entry name" value="HTH_18"/>
    <property type="match status" value="1"/>
</dbReference>
<protein>
    <submittedName>
        <fullName evidence="5">AraC family transcriptional regulator</fullName>
    </submittedName>
</protein>
<dbReference type="InterPro" id="IPR018062">
    <property type="entry name" value="HTH_AraC-typ_CS"/>
</dbReference>
<dbReference type="InterPro" id="IPR011256">
    <property type="entry name" value="Reg_factor_effector_dom_sf"/>
</dbReference>
<sequence length="277" mass="30213">MTPVEKAVWFIESHLAAPVVLDDVARHCQVSPFHLTRAFAAVTGRSLMRYMRARRLSEAARTLADGAPDILQVALEAGYGSHEAFSRAFRDQFSLTPEAVRNQSDVNPLSLVEPITMTLTLVDDLASPRIEVGAPMLLAGHVERFHCEAIAGLPALWERLNAHMGSIDGQIGKVAYGACFNTDDAGNFDYMAGVAVADFDDLPAEFGRLRVPASTYAVFARGDHIAGIRGVFAAIWERWLPESGREVADAPVLERYGAEFNPMTGLGGYEIWIPLKA</sequence>
<dbReference type="OrthoDB" id="5295469at2"/>
<evidence type="ECO:0000313" key="6">
    <source>
        <dbReference type="Proteomes" id="UP000298588"/>
    </source>
</evidence>
<dbReference type="Gene3D" id="1.10.10.60">
    <property type="entry name" value="Homeodomain-like"/>
    <property type="match status" value="2"/>
</dbReference>
<organism evidence="5 6">
    <name type="scientific">Phreatobacter aquaticus</name>
    <dbReference type="NCBI Taxonomy" id="2570229"/>
    <lineage>
        <taxon>Bacteria</taxon>
        <taxon>Pseudomonadati</taxon>
        <taxon>Pseudomonadota</taxon>
        <taxon>Alphaproteobacteria</taxon>
        <taxon>Hyphomicrobiales</taxon>
        <taxon>Phreatobacteraceae</taxon>
        <taxon>Phreatobacter</taxon>
    </lineage>
</organism>
<dbReference type="InterPro" id="IPR018060">
    <property type="entry name" value="HTH_AraC"/>
</dbReference>
<reference evidence="5 6" key="1">
    <citation type="submission" date="2019-04" db="EMBL/GenBank/DDBJ databases">
        <title>Phreatobacter aquaticus sp. nov.</title>
        <authorList>
            <person name="Choi A."/>
            <person name="Baek K."/>
        </authorList>
    </citation>
    <scope>NUCLEOTIDE SEQUENCE [LARGE SCALE GENOMIC DNA]</scope>
    <source>
        <strain evidence="5 6">NMCR1094</strain>
    </source>
</reference>
<keyword evidence="1" id="KW-0805">Transcription regulation</keyword>
<evidence type="ECO:0000256" key="2">
    <source>
        <dbReference type="ARBA" id="ARBA00023125"/>
    </source>
</evidence>
<dbReference type="SMART" id="SM00342">
    <property type="entry name" value="HTH_ARAC"/>
    <property type="match status" value="1"/>
</dbReference>
<dbReference type="GO" id="GO:0003700">
    <property type="term" value="F:DNA-binding transcription factor activity"/>
    <property type="evidence" value="ECO:0007669"/>
    <property type="project" value="InterPro"/>
</dbReference>
<evidence type="ECO:0000256" key="1">
    <source>
        <dbReference type="ARBA" id="ARBA00023015"/>
    </source>
</evidence>
<feature type="domain" description="HTH araC/xylS-type" evidence="4">
    <location>
        <begin position="5"/>
        <end position="103"/>
    </location>
</feature>
<dbReference type="InterPro" id="IPR050959">
    <property type="entry name" value="MarA-like"/>
</dbReference>
<keyword evidence="2" id="KW-0238">DNA-binding</keyword>
<dbReference type="Proteomes" id="UP000298588">
    <property type="component" value="Chromosome"/>
</dbReference>
<accession>A0A4D7QQL3</accession>
<dbReference type="SUPFAM" id="SSF55136">
    <property type="entry name" value="Probable bacterial effector-binding domain"/>
    <property type="match status" value="1"/>
</dbReference>
<dbReference type="GO" id="GO:0043565">
    <property type="term" value="F:sequence-specific DNA binding"/>
    <property type="evidence" value="ECO:0007669"/>
    <property type="project" value="InterPro"/>
</dbReference>
<dbReference type="InterPro" id="IPR010499">
    <property type="entry name" value="AraC_E-bd"/>
</dbReference>
<dbReference type="Pfam" id="PF06445">
    <property type="entry name" value="GyrI-like"/>
    <property type="match status" value="1"/>
</dbReference>
<keyword evidence="6" id="KW-1185">Reference proteome</keyword>
<proteinExistence type="predicted"/>
<dbReference type="PROSITE" id="PS00041">
    <property type="entry name" value="HTH_ARAC_FAMILY_1"/>
    <property type="match status" value="1"/>
</dbReference>
<dbReference type="Gene3D" id="3.20.80.10">
    <property type="entry name" value="Regulatory factor, effector binding domain"/>
    <property type="match status" value="1"/>
</dbReference>
<evidence type="ECO:0000313" key="5">
    <source>
        <dbReference type="EMBL" id="QCK87187.1"/>
    </source>
</evidence>
<dbReference type="EMBL" id="CP039865">
    <property type="protein sequence ID" value="QCK87187.1"/>
    <property type="molecule type" value="Genomic_DNA"/>
</dbReference>
<dbReference type="AlphaFoldDB" id="A0A4D7QQL3"/>
<dbReference type="PANTHER" id="PTHR47504">
    <property type="entry name" value="RIGHT ORIGIN-BINDING PROTEIN"/>
    <property type="match status" value="1"/>
</dbReference>
<dbReference type="RefSeq" id="WP_137100516.1">
    <property type="nucleotide sequence ID" value="NZ_CP039865.1"/>
</dbReference>
<dbReference type="SMART" id="SM00871">
    <property type="entry name" value="AraC_E_bind"/>
    <property type="match status" value="1"/>
</dbReference>
<dbReference type="InterPro" id="IPR029442">
    <property type="entry name" value="GyrI-like"/>
</dbReference>